<sequence>MTGKTMAKPAHNQYMPGHKASQVIHHEWRTAENSAAYLLPKLEEMRKQNPNLRLLDVGAGSGTISVGLAKRLPDGLVTATDLSDAILKRAEGFAEAADVKNMRFQPASAYELPFSDASFDVTHCHQMLCHLDAPGDALREMLRVTKPGGIVAARESDLEMQCIWPELSGVLRFNEVIKATHKAAGGCNTGGRQLISWALKAGASRDQITASYGTWCYSAPSDRKLWDAINVAAAMAERIRNGEMRKKAIELGLITDSNVEEMAAGWEAWAERDDASLGMMHGEILIQK</sequence>
<dbReference type="OrthoDB" id="10017101at2759"/>
<dbReference type="PANTHER" id="PTHR43591:SF24">
    <property type="entry name" value="2-METHOXY-6-POLYPRENYL-1,4-BENZOQUINOL METHYLASE, MITOCHONDRIAL"/>
    <property type="match status" value="1"/>
</dbReference>
<name>A0A4Q4T2G8_9PEZI</name>
<dbReference type="InterPro" id="IPR029063">
    <property type="entry name" value="SAM-dependent_MTases_sf"/>
</dbReference>
<organism evidence="3 4">
    <name type="scientific">Monosporascus ibericus</name>
    <dbReference type="NCBI Taxonomy" id="155417"/>
    <lineage>
        <taxon>Eukaryota</taxon>
        <taxon>Fungi</taxon>
        <taxon>Dikarya</taxon>
        <taxon>Ascomycota</taxon>
        <taxon>Pezizomycotina</taxon>
        <taxon>Sordariomycetes</taxon>
        <taxon>Xylariomycetidae</taxon>
        <taxon>Xylariales</taxon>
        <taxon>Xylariales incertae sedis</taxon>
        <taxon>Monosporascus</taxon>
    </lineage>
</organism>
<evidence type="ECO:0000313" key="3">
    <source>
        <dbReference type="EMBL" id="RYO96349.1"/>
    </source>
</evidence>
<dbReference type="PANTHER" id="PTHR43591">
    <property type="entry name" value="METHYLTRANSFERASE"/>
    <property type="match status" value="1"/>
</dbReference>
<evidence type="ECO:0000259" key="2">
    <source>
        <dbReference type="Pfam" id="PF08241"/>
    </source>
</evidence>
<keyword evidence="4" id="KW-1185">Reference proteome</keyword>
<dbReference type="GO" id="GO:0008757">
    <property type="term" value="F:S-adenosylmethionine-dependent methyltransferase activity"/>
    <property type="evidence" value="ECO:0007669"/>
    <property type="project" value="InterPro"/>
</dbReference>
<protein>
    <recommendedName>
        <fullName evidence="2">Methyltransferase type 11 domain-containing protein</fullName>
    </recommendedName>
</protein>
<feature type="domain" description="Methyltransferase type 11" evidence="2">
    <location>
        <begin position="55"/>
        <end position="152"/>
    </location>
</feature>
<evidence type="ECO:0000256" key="1">
    <source>
        <dbReference type="ARBA" id="ARBA00038158"/>
    </source>
</evidence>
<evidence type="ECO:0000313" key="4">
    <source>
        <dbReference type="Proteomes" id="UP000293360"/>
    </source>
</evidence>
<dbReference type="Gene3D" id="3.40.50.150">
    <property type="entry name" value="Vaccinia Virus protein VP39"/>
    <property type="match status" value="1"/>
</dbReference>
<accession>A0A4Q4T2G8</accession>
<dbReference type="InterPro" id="IPR013216">
    <property type="entry name" value="Methyltransf_11"/>
</dbReference>
<dbReference type="EMBL" id="QJNU01000515">
    <property type="protein sequence ID" value="RYO96349.1"/>
    <property type="molecule type" value="Genomic_DNA"/>
</dbReference>
<proteinExistence type="inferred from homology"/>
<comment type="caution">
    <text evidence="3">The sequence shown here is derived from an EMBL/GenBank/DDBJ whole genome shotgun (WGS) entry which is preliminary data.</text>
</comment>
<dbReference type="AlphaFoldDB" id="A0A4Q4T2G8"/>
<dbReference type="Pfam" id="PF08241">
    <property type="entry name" value="Methyltransf_11"/>
    <property type="match status" value="1"/>
</dbReference>
<dbReference type="Proteomes" id="UP000293360">
    <property type="component" value="Unassembled WGS sequence"/>
</dbReference>
<dbReference type="SUPFAM" id="SSF53335">
    <property type="entry name" value="S-adenosyl-L-methionine-dependent methyltransferases"/>
    <property type="match status" value="1"/>
</dbReference>
<gene>
    <name evidence="3" type="ORF">DL764_007485</name>
</gene>
<reference evidence="3 4" key="1">
    <citation type="submission" date="2018-06" db="EMBL/GenBank/DDBJ databases">
        <title>Complete Genomes of Monosporascus.</title>
        <authorList>
            <person name="Robinson A.J."/>
            <person name="Natvig D.O."/>
        </authorList>
    </citation>
    <scope>NUCLEOTIDE SEQUENCE [LARGE SCALE GENOMIC DNA]</scope>
    <source>
        <strain evidence="3 4">CBS 110550</strain>
    </source>
</reference>
<dbReference type="STRING" id="155417.A0A4Q4T2G8"/>
<comment type="similarity">
    <text evidence="1">Belongs to the methyltransferase superfamily. LaeA methyltransferase family.</text>
</comment>
<dbReference type="CDD" id="cd02440">
    <property type="entry name" value="AdoMet_MTases"/>
    <property type="match status" value="1"/>
</dbReference>